<dbReference type="InterPro" id="IPR029057">
    <property type="entry name" value="PRTase-like"/>
</dbReference>
<dbReference type="InterPro" id="IPR051910">
    <property type="entry name" value="ComF/GntX_DNA_util-trans"/>
</dbReference>
<dbReference type="RefSeq" id="WP_153862292.1">
    <property type="nucleotide sequence ID" value="NZ_WJQR01000008.1"/>
</dbReference>
<protein>
    <submittedName>
        <fullName evidence="3">ComF family protein</fullName>
    </submittedName>
</protein>
<dbReference type="PANTHER" id="PTHR47505:SF1">
    <property type="entry name" value="DNA UTILIZATION PROTEIN YHGH"/>
    <property type="match status" value="1"/>
</dbReference>
<dbReference type="PANTHER" id="PTHR47505">
    <property type="entry name" value="DNA UTILIZATION PROTEIN YHGH"/>
    <property type="match status" value="1"/>
</dbReference>
<gene>
    <name evidence="3" type="ORF">GIY09_06965</name>
    <name evidence="2" type="ORF">GIY11_08950</name>
</gene>
<evidence type="ECO:0000313" key="2">
    <source>
        <dbReference type="EMBL" id="MRI82132.1"/>
    </source>
</evidence>
<dbReference type="SUPFAM" id="SSF53271">
    <property type="entry name" value="PRTase-like"/>
    <property type="match status" value="1"/>
</dbReference>
<evidence type="ECO:0000313" key="5">
    <source>
        <dbReference type="Proteomes" id="UP000469870"/>
    </source>
</evidence>
<keyword evidence="4" id="KW-1185">Reference proteome</keyword>
<dbReference type="EMBL" id="WJQS01000005">
    <property type="protein sequence ID" value="MRI85620.1"/>
    <property type="molecule type" value="Genomic_DNA"/>
</dbReference>
<dbReference type="EMBL" id="WJQR01000008">
    <property type="protein sequence ID" value="MRI82132.1"/>
    <property type="molecule type" value="Genomic_DNA"/>
</dbReference>
<comment type="similarity">
    <text evidence="1">Belongs to the ComF/GntX family.</text>
</comment>
<organism evidence="3 4">
    <name type="scientific">Fundicoccus ignavus</name>
    <dbReference type="NCBI Taxonomy" id="2664442"/>
    <lineage>
        <taxon>Bacteria</taxon>
        <taxon>Bacillati</taxon>
        <taxon>Bacillota</taxon>
        <taxon>Bacilli</taxon>
        <taxon>Lactobacillales</taxon>
        <taxon>Aerococcaceae</taxon>
        <taxon>Fundicoccus</taxon>
    </lineage>
</organism>
<reference evidence="4 5" key="1">
    <citation type="submission" date="2019-11" db="EMBL/GenBank/DDBJ databases">
        <title>Characterisation of Fundicoccus ignavus gen. nov. sp. nov., a novel genus of the family Aerococcaceae isolated from bulk tank milk.</title>
        <authorList>
            <person name="Siebert A."/>
            <person name="Huptas C."/>
            <person name="Wenning M."/>
            <person name="Scherer S."/>
            <person name="Doll E.V."/>
        </authorList>
    </citation>
    <scope>NUCLEOTIDE SEQUENCE [LARGE SCALE GENOMIC DNA]</scope>
    <source>
        <strain evidence="2 5">DSM 109653</strain>
        <strain evidence="3 4">WS4759</strain>
    </source>
</reference>
<dbReference type="AlphaFoldDB" id="A0A6I2GCW2"/>
<evidence type="ECO:0000313" key="4">
    <source>
        <dbReference type="Proteomes" id="UP000430975"/>
    </source>
</evidence>
<comment type="caution">
    <text evidence="3">The sequence shown here is derived from an EMBL/GenBank/DDBJ whole genome shotgun (WGS) entry which is preliminary data.</text>
</comment>
<name>A0A6I2GCW2_9LACT</name>
<accession>A0A6I2GCW2</accession>
<dbReference type="Gene3D" id="3.40.50.2020">
    <property type="match status" value="1"/>
</dbReference>
<dbReference type="Proteomes" id="UP000469870">
    <property type="component" value="Unassembled WGS sequence"/>
</dbReference>
<evidence type="ECO:0000313" key="3">
    <source>
        <dbReference type="EMBL" id="MRI85620.1"/>
    </source>
</evidence>
<sequence>MNLPIKNCIWCNSVLPLELQFEQLFSFKPLTFANICKECWQQILPYKEAGDTCRACGRAVNKSDVSYEAMQGIEDNFQFGFVRVSQTGFEEIFCYDCVRWLEVYPRTLLEHKAVLQYNDFFREWLYRYKYQGDFRLRLVMRDFLQEFYRNYVDYQWLILPSSPNSMRERGFNATAALLEAADIPCMCPFEYIGDGQKQAQKDRLSRLQMRQPFALSDKIFEKISQKIIVFDDVYTTGRTLLHAKSLLREKDQQEAYKADNISIIGVSLARDQQLKD</sequence>
<dbReference type="InterPro" id="IPR000836">
    <property type="entry name" value="PRTase_dom"/>
</dbReference>
<proteinExistence type="inferred from homology"/>
<dbReference type="CDD" id="cd06223">
    <property type="entry name" value="PRTases_typeI"/>
    <property type="match status" value="1"/>
</dbReference>
<dbReference type="Proteomes" id="UP000430975">
    <property type="component" value="Unassembled WGS sequence"/>
</dbReference>
<evidence type="ECO:0000256" key="1">
    <source>
        <dbReference type="ARBA" id="ARBA00008007"/>
    </source>
</evidence>